<feature type="transmembrane region" description="Helical" evidence="1">
    <location>
        <begin position="125"/>
        <end position="147"/>
    </location>
</feature>
<keyword evidence="3" id="KW-1185">Reference proteome</keyword>
<organism evidence="2 3">
    <name type="scientific">Algimonas ampicilliniresistens</name>
    <dbReference type="NCBI Taxonomy" id="1298735"/>
    <lineage>
        <taxon>Bacteria</taxon>
        <taxon>Pseudomonadati</taxon>
        <taxon>Pseudomonadota</taxon>
        <taxon>Alphaproteobacteria</taxon>
        <taxon>Maricaulales</taxon>
        <taxon>Robiginitomaculaceae</taxon>
        <taxon>Algimonas</taxon>
    </lineage>
</organism>
<protein>
    <recommendedName>
        <fullName evidence="4">DUF2721 domain-containing protein</fullName>
    </recommendedName>
</protein>
<evidence type="ECO:0000313" key="3">
    <source>
        <dbReference type="Proteomes" id="UP001161391"/>
    </source>
</evidence>
<gene>
    <name evidence="2" type="ORF">GCM10007853_27410</name>
</gene>
<evidence type="ECO:0008006" key="4">
    <source>
        <dbReference type="Google" id="ProtNLM"/>
    </source>
</evidence>
<name>A0ABQ5VCQ7_9PROT</name>
<reference evidence="2" key="2">
    <citation type="submission" date="2023-01" db="EMBL/GenBank/DDBJ databases">
        <title>Draft genome sequence of Algimonas ampicilliniresistens strain NBRC 108219.</title>
        <authorList>
            <person name="Sun Q."/>
            <person name="Mori K."/>
        </authorList>
    </citation>
    <scope>NUCLEOTIDE SEQUENCE</scope>
    <source>
        <strain evidence="2">NBRC 108219</strain>
    </source>
</reference>
<keyword evidence="1" id="KW-1133">Transmembrane helix</keyword>
<dbReference type="Proteomes" id="UP001161391">
    <property type="component" value="Unassembled WGS sequence"/>
</dbReference>
<reference evidence="2" key="1">
    <citation type="journal article" date="2014" name="Int. J. Syst. Evol. Microbiol.">
        <title>Complete genome of a new Firmicutes species belonging to the dominant human colonic microbiota ('Ruminococcus bicirculans') reveals two chromosomes and a selective capacity to utilize plant glucans.</title>
        <authorList>
            <consortium name="NISC Comparative Sequencing Program"/>
            <person name="Wegmann U."/>
            <person name="Louis P."/>
            <person name="Goesmann A."/>
            <person name="Henrissat B."/>
            <person name="Duncan S.H."/>
            <person name="Flint H.J."/>
        </authorList>
    </citation>
    <scope>NUCLEOTIDE SEQUENCE</scope>
    <source>
        <strain evidence="2">NBRC 108219</strain>
    </source>
</reference>
<sequence>MDDTSAAEDWEQVQALFPAQNSITSKSWTFGFSGRLPRTRIDRLMQTQAAAKLALMLDQRSNMRIKALRTFAAVNLEQATAAFRISIIANVSVPILLLTVINLLFPGSLGRIFLSTFEVSQQFLMIQLGVMFLTLSWLLAVLIYAVACLNQARDIRHLIDLTAAERGIYFGLEDIDEMQSD</sequence>
<comment type="caution">
    <text evidence="2">The sequence shown here is derived from an EMBL/GenBank/DDBJ whole genome shotgun (WGS) entry which is preliminary data.</text>
</comment>
<proteinExistence type="predicted"/>
<feature type="transmembrane region" description="Helical" evidence="1">
    <location>
        <begin position="85"/>
        <end position="105"/>
    </location>
</feature>
<dbReference type="RefSeq" id="WP_284391788.1">
    <property type="nucleotide sequence ID" value="NZ_BSNK01000002.1"/>
</dbReference>
<dbReference type="EMBL" id="BSNK01000002">
    <property type="protein sequence ID" value="GLQ24867.1"/>
    <property type="molecule type" value="Genomic_DNA"/>
</dbReference>
<keyword evidence="1" id="KW-0812">Transmembrane</keyword>
<evidence type="ECO:0000256" key="1">
    <source>
        <dbReference type="SAM" id="Phobius"/>
    </source>
</evidence>
<evidence type="ECO:0000313" key="2">
    <source>
        <dbReference type="EMBL" id="GLQ24867.1"/>
    </source>
</evidence>
<accession>A0ABQ5VCQ7</accession>
<keyword evidence="1" id="KW-0472">Membrane</keyword>